<dbReference type="EMBL" id="CAUJNA010001380">
    <property type="protein sequence ID" value="CAJ1386512.1"/>
    <property type="molecule type" value="Genomic_DNA"/>
</dbReference>
<comment type="caution">
    <text evidence="1">The sequence shown here is derived from an EMBL/GenBank/DDBJ whole genome shotgun (WGS) entry which is preliminary data.</text>
</comment>
<accession>A0AA36IFS7</accession>
<gene>
    <name evidence="1" type="ORF">EVOR1521_LOCUS12830</name>
</gene>
<keyword evidence="2" id="KW-1185">Reference proteome</keyword>
<evidence type="ECO:0000313" key="1">
    <source>
        <dbReference type="EMBL" id="CAJ1386512.1"/>
    </source>
</evidence>
<evidence type="ECO:0000313" key="2">
    <source>
        <dbReference type="Proteomes" id="UP001178507"/>
    </source>
</evidence>
<organism evidence="1 2">
    <name type="scientific">Effrenium voratum</name>
    <dbReference type="NCBI Taxonomy" id="2562239"/>
    <lineage>
        <taxon>Eukaryota</taxon>
        <taxon>Sar</taxon>
        <taxon>Alveolata</taxon>
        <taxon>Dinophyceae</taxon>
        <taxon>Suessiales</taxon>
        <taxon>Symbiodiniaceae</taxon>
        <taxon>Effrenium</taxon>
    </lineage>
</organism>
<dbReference type="Proteomes" id="UP001178507">
    <property type="component" value="Unassembled WGS sequence"/>
</dbReference>
<reference evidence="1" key="1">
    <citation type="submission" date="2023-08" db="EMBL/GenBank/DDBJ databases">
        <authorList>
            <person name="Chen Y."/>
            <person name="Shah S."/>
            <person name="Dougan E. K."/>
            <person name="Thang M."/>
            <person name="Chan C."/>
        </authorList>
    </citation>
    <scope>NUCLEOTIDE SEQUENCE</scope>
</reference>
<dbReference type="AlphaFoldDB" id="A0AA36IFS7"/>
<sequence>MTDGTTVDDFERKYVTMKEGGKILALWLEISADPEDYESLAKEAIEELRHPKVVALVHSLLGIPSMFKRQAPDVAQGMIQRIIKQNVGAKKLPVSGKSRSKPDLGVTEAIAMYNACPEERSGTGSLVIDGKKVWAIKHWMEKCSAEAKEVVKDSLQDYPFHLGPFGEQFAMVGQVFLGSCAEDLSACPQGKLVPLANEASIPVNWELALDCTAQTMLFSRVKIAFSKATGIVEDVREKKRNRMKADELALRNILAFWSQVRMFCSSRLPGFEEFDSKLKMGNTVDDQFQIIMDERPNSFAISMLPVAQAAAASEVRAQEESATMEVDKQRVELRAARWKFFQAALERDQKKKEMSWRMEQARLGERVVSAYTSKFLRTVLVKQMEHMHEHVHEFRNYVAPRAALARFRRAFLVGLLVGCGDITLTNFSRQADAAGVKTSDIYVVCYVDLNVPLTNSKEKMNELMTAVQFINDISPTRHIAVVEFPEQAKKSSKRGLADEEKEVQETLWSLRQHCDTRWVLPFDVQPSAENHRRPLGDLSKELLLPESLNPNEDLRTADRQRPSPETVAAQKGTDRFMAVIPSILKLPAGQLGNHPVFEHRLKKTMCGTWCADNLYYLSVSWLSNDTFGQTRLLREVTNAWLQRRFGYSGQKFSDQPPSLTAEEISSIPGAEASLGNLDSMRFEVLGRIADQMQIKQDEHKFWAAQGGEISETYNAWREQHAQLLSKLGAQGSEARGSGIHLKSKDETPSEVAGVELILTKSGQIWLVSDKDNVLARNTQLGGYGTGQYVKTSDEGDGTTYTFPLKDKTIEQLDETSFRERVAANTVSTMTFYKLLVMTERECPT</sequence>
<protein>
    <submittedName>
        <fullName evidence="1">Uncharacterized protein</fullName>
    </submittedName>
</protein>
<name>A0AA36IFS7_9DINO</name>
<proteinExistence type="predicted"/>